<keyword evidence="8 14" id="KW-0808">Transferase</keyword>
<evidence type="ECO:0000256" key="2">
    <source>
        <dbReference type="ARBA" id="ARBA00004496"/>
    </source>
</evidence>
<dbReference type="PROSITE" id="PS01153">
    <property type="entry name" value="NOL1_NOP2_SUN"/>
    <property type="match status" value="1"/>
</dbReference>
<dbReference type="PANTHER" id="PTHR22807">
    <property type="entry name" value="NOP2 YEAST -RELATED NOL1/NOP2/FMU SUN DOMAIN-CONTAINING"/>
    <property type="match status" value="1"/>
</dbReference>
<keyword evidence="10 14" id="KW-0694">RNA-binding</keyword>
<evidence type="ECO:0000256" key="14">
    <source>
        <dbReference type="PROSITE-ProRule" id="PRU01023"/>
    </source>
</evidence>
<dbReference type="EMBL" id="MAGO01000003">
    <property type="protein sequence ID" value="OCC15800.1"/>
    <property type="molecule type" value="Genomic_DNA"/>
</dbReference>
<comment type="caution">
    <text evidence="16">The sequence shown here is derived from an EMBL/GenBank/DDBJ whole genome shotgun (WGS) entry which is preliminary data.</text>
</comment>
<dbReference type="InterPro" id="IPR049560">
    <property type="entry name" value="MeTrfase_RsmB-F_NOP2_cat"/>
</dbReference>
<keyword evidence="6" id="KW-0698">rRNA processing</keyword>
<evidence type="ECO:0000259" key="15">
    <source>
        <dbReference type="PROSITE" id="PS51686"/>
    </source>
</evidence>
<dbReference type="GO" id="GO:0008649">
    <property type="term" value="F:rRNA methyltransferase activity"/>
    <property type="evidence" value="ECO:0007669"/>
    <property type="project" value="InterPro"/>
</dbReference>
<dbReference type="GO" id="GO:0005737">
    <property type="term" value="C:cytoplasm"/>
    <property type="evidence" value="ECO:0007669"/>
    <property type="project" value="UniProtKB-SubCell"/>
</dbReference>
<evidence type="ECO:0000256" key="12">
    <source>
        <dbReference type="ARBA" id="ARBA00031088"/>
    </source>
</evidence>
<dbReference type="PROSITE" id="PS51686">
    <property type="entry name" value="SAM_MT_RSMB_NOP"/>
    <property type="match status" value="1"/>
</dbReference>
<dbReference type="Pfam" id="PF01029">
    <property type="entry name" value="NusB"/>
    <property type="match status" value="1"/>
</dbReference>
<evidence type="ECO:0000256" key="5">
    <source>
        <dbReference type="ARBA" id="ARBA00022490"/>
    </source>
</evidence>
<dbReference type="PATRIC" id="fig|1156395.6.peg.735"/>
<feature type="binding site" evidence="14">
    <location>
        <position position="340"/>
    </location>
    <ligand>
        <name>S-adenosyl-L-methionine</name>
        <dbReference type="ChEBI" id="CHEBI:59789"/>
    </ligand>
</feature>
<accession>A0A1B9F7D1</accession>
<evidence type="ECO:0000256" key="10">
    <source>
        <dbReference type="ARBA" id="ARBA00022884"/>
    </source>
</evidence>
<dbReference type="Gene3D" id="1.10.940.10">
    <property type="entry name" value="NusB-like"/>
    <property type="match status" value="1"/>
</dbReference>
<dbReference type="SUPFAM" id="SSF53335">
    <property type="entry name" value="S-adenosyl-L-methionine-dependent methyltransferases"/>
    <property type="match status" value="1"/>
</dbReference>
<dbReference type="STRING" id="1156395.DBT_0725"/>
<dbReference type="InterPro" id="IPR035926">
    <property type="entry name" value="NusB-like_sf"/>
</dbReference>
<feature type="binding site" evidence="14">
    <location>
        <position position="292"/>
    </location>
    <ligand>
        <name>S-adenosyl-L-methionine</name>
        <dbReference type="ChEBI" id="CHEBI:59789"/>
    </ligand>
</feature>
<evidence type="ECO:0000256" key="13">
    <source>
        <dbReference type="ARBA" id="ARBA00047283"/>
    </source>
</evidence>
<keyword evidence="5" id="KW-0963">Cytoplasm</keyword>
<dbReference type="InterPro" id="IPR006027">
    <property type="entry name" value="NusB_RsmB_TIM44"/>
</dbReference>
<evidence type="ECO:0000256" key="9">
    <source>
        <dbReference type="ARBA" id="ARBA00022691"/>
    </source>
</evidence>
<dbReference type="InterPro" id="IPR023267">
    <property type="entry name" value="RCMT"/>
</dbReference>
<evidence type="ECO:0000256" key="7">
    <source>
        <dbReference type="ARBA" id="ARBA00022603"/>
    </source>
</evidence>
<evidence type="ECO:0000313" key="16">
    <source>
        <dbReference type="EMBL" id="OCC15800.1"/>
    </source>
</evidence>
<dbReference type="Pfam" id="PF22458">
    <property type="entry name" value="RsmF-B_ferredox"/>
    <property type="match status" value="1"/>
</dbReference>
<dbReference type="AlphaFoldDB" id="A0A1B9F7D1"/>
<organism evidence="16 17">
    <name type="scientific">Dissulfuribacter thermophilus</name>
    <dbReference type="NCBI Taxonomy" id="1156395"/>
    <lineage>
        <taxon>Bacteria</taxon>
        <taxon>Pseudomonadati</taxon>
        <taxon>Thermodesulfobacteriota</taxon>
        <taxon>Dissulfuribacteria</taxon>
        <taxon>Dissulfuribacterales</taxon>
        <taxon>Dissulfuribacteraceae</taxon>
        <taxon>Dissulfuribacter</taxon>
    </lineage>
</organism>
<dbReference type="PANTHER" id="PTHR22807:SF53">
    <property type="entry name" value="RIBOSOMAL RNA SMALL SUBUNIT METHYLTRANSFERASE B-RELATED"/>
    <property type="match status" value="1"/>
</dbReference>
<dbReference type="OrthoDB" id="9810297at2"/>
<feature type="active site" description="Nucleophile" evidence="14">
    <location>
        <position position="393"/>
    </location>
</feature>
<dbReference type="InterPro" id="IPR004573">
    <property type="entry name" value="rRNA_ssu_MeTfrase_B"/>
</dbReference>
<dbReference type="EC" id="2.1.1.176" evidence="4"/>
<dbReference type="Pfam" id="PF01189">
    <property type="entry name" value="Methyltr_RsmB-F"/>
    <property type="match status" value="1"/>
</dbReference>
<comment type="catalytic activity">
    <reaction evidence="13">
        <text>cytidine(967) in 16S rRNA + S-adenosyl-L-methionine = 5-methylcytidine(967) in 16S rRNA + S-adenosyl-L-homocysteine + H(+)</text>
        <dbReference type="Rhea" id="RHEA:42748"/>
        <dbReference type="Rhea" id="RHEA-COMP:10219"/>
        <dbReference type="Rhea" id="RHEA-COMP:10220"/>
        <dbReference type="ChEBI" id="CHEBI:15378"/>
        <dbReference type="ChEBI" id="CHEBI:57856"/>
        <dbReference type="ChEBI" id="CHEBI:59789"/>
        <dbReference type="ChEBI" id="CHEBI:74483"/>
        <dbReference type="ChEBI" id="CHEBI:82748"/>
        <dbReference type="EC" id="2.1.1.176"/>
    </reaction>
</comment>
<dbReference type="SUPFAM" id="SSF48013">
    <property type="entry name" value="NusB-like"/>
    <property type="match status" value="1"/>
</dbReference>
<dbReference type="PRINTS" id="PR02008">
    <property type="entry name" value="RCMTFAMILY"/>
</dbReference>
<dbReference type="NCBIfam" id="TIGR00563">
    <property type="entry name" value="rsmB"/>
    <property type="match status" value="1"/>
</dbReference>
<protein>
    <recommendedName>
        <fullName evidence="4">16S rRNA (cytosine(967)-C(5))-methyltransferase</fullName>
        <ecNumber evidence="4">2.1.1.176</ecNumber>
    </recommendedName>
    <alternativeName>
        <fullName evidence="11">16S rRNA m5C967 methyltransferase</fullName>
    </alternativeName>
    <alternativeName>
        <fullName evidence="12">rRNA (cytosine-C(5)-)-methyltransferase RsmB</fullName>
    </alternativeName>
</protein>
<evidence type="ECO:0000256" key="1">
    <source>
        <dbReference type="ARBA" id="ARBA00002724"/>
    </source>
</evidence>
<evidence type="ECO:0000256" key="4">
    <source>
        <dbReference type="ARBA" id="ARBA00012140"/>
    </source>
</evidence>
<name>A0A1B9F7D1_9BACT</name>
<comment type="subcellular location">
    <subcellularLocation>
        <location evidence="2">Cytoplasm</location>
    </subcellularLocation>
</comment>
<dbReference type="GO" id="GO:0006355">
    <property type="term" value="P:regulation of DNA-templated transcription"/>
    <property type="evidence" value="ECO:0007669"/>
    <property type="project" value="InterPro"/>
</dbReference>
<keyword evidence="17" id="KW-1185">Reference proteome</keyword>
<dbReference type="InterPro" id="IPR001678">
    <property type="entry name" value="MeTrfase_RsmB-F_NOP2_dom"/>
</dbReference>
<evidence type="ECO:0000313" key="17">
    <source>
        <dbReference type="Proteomes" id="UP000093080"/>
    </source>
</evidence>
<reference evidence="16 17" key="1">
    <citation type="submission" date="2016-06" db="EMBL/GenBank/DDBJ databases">
        <title>Respiratory ammonification of nitrate coupled to the oxidation of elemental sulfur in deep-sea autotrophic thermophilic bacteria.</title>
        <authorList>
            <person name="Slobodkina G.B."/>
            <person name="Mardanov A.V."/>
            <person name="Ravin N.V."/>
            <person name="Frolova A.A."/>
            <person name="Viryasiv M.B."/>
            <person name="Chernyh N.A."/>
            <person name="Bonch-Osmolovskaya E.A."/>
            <person name="Slobodkin A.I."/>
        </authorList>
    </citation>
    <scope>NUCLEOTIDE SEQUENCE [LARGE SCALE GENOMIC DNA]</scope>
    <source>
        <strain evidence="16 17">S69</strain>
    </source>
</reference>
<dbReference type="GO" id="GO:0003723">
    <property type="term" value="F:RNA binding"/>
    <property type="evidence" value="ECO:0007669"/>
    <property type="project" value="UniProtKB-UniRule"/>
</dbReference>
<dbReference type="Gene3D" id="3.40.50.150">
    <property type="entry name" value="Vaccinia Virus protein VP39"/>
    <property type="match status" value="1"/>
</dbReference>
<dbReference type="Proteomes" id="UP000093080">
    <property type="component" value="Unassembled WGS sequence"/>
</dbReference>
<proteinExistence type="inferred from homology"/>
<dbReference type="NCBIfam" id="NF011494">
    <property type="entry name" value="PRK14902.1"/>
    <property type="match status" value="1"/>
</dbReference>
<dbReference type="RefSeq" id="WP_067616457.1">
    <property type="nucleotide sequence ID" value="NZ_MAGO01000003.1"/>
</dbReference>
<dbReference type="InterPro" id="IPR054728">
    <property type="entry name" value="RsmB-like_ferredoxin"/>
</dbReference>
<dbReference type="InterPro" id="IPR018314">
    <property type="entry name" value="RsmB/NOL1/NOP2-like_CS"/>
</dbReference>
<keyword evidence="7 14" id="KW-0489">Methyltransferase</keyword>
<dbReference type="Gene3D" id="3.30.70.1170">
    <property type="entry name" value="Sun protein, domain 3"/>
    <property type="match status" value="1"/>
</dbReference>
<comment type="similarity">
    <text evidence="3 14">Belongs to the class I-like SAM-binding methyltransferase superfamily. RsmB/NOP family.</text>
</comment>
<evidence type="ECO:0000256" key="8">
    <source>
        <dbReference type="ARBA" id="ARBA00022679"/>
    </source>
</evidence>
<comment type="function">
    <text evidence="1">Specifically methylates the cytosine at position 967 (m5C967) of 16S rRNA.</text>
</comment>
<feature type="domain" description="SAM-dependent MTase RsmB/NOP-type" evidence="15">
    <location>
        <begin position="177"/>
        <end position="455"/>
    </location>
</feature>
<evidence type="ECO:0000256" key="6">
    <source>
        <dbReference type="ARBA" id="ARBA00022552"/>
    </source>
</evidence>
<sequence>MSKFGPRFLAIKTLFRWLRCHRKRRPPLESVIEEAYSEYGELNSKDRALVREIATGVVRNLTLLEWLISRYLKNKGKIDLTLKTALMVGAYQILFLKKVPDHAALNETVEATKRLLKGRSSRGSGFVNAVLRRIVKEKKNITESYILELPPEIRYSHPEWIVKRWNERFGLNQTISILKANNKRPPVTLRVNLLRCNREELIRLLEDHGIKAIPGKYSPQAVILDGHFGDIRGLPGFKEGYFQVQDEGAQLIGFLVDPKPGEVVLDACAGVGGKSTHLVELSRGRATIFACEKTVSRKAALSENLKRLGMISQVKVMEEGDCLRAFSKGNKVYFDKILLDAPCSGLGVIRRHPDIKWNRVVSDITQLRQLQMTLLQGLKRLVKVKGKLIYATCTLEPEETTLLIEDFLKNNPSWELMDPSPFIPGSASGVLIKKHFFYSTPPKTDGFFGAVLRRVK</sequence>
<dbReference type="InterPro" id="IPR029063">
    <property type="entry name" value="SAM-dependent_MTases_sf"/>
</dbReference>
<comment type="caution">
    <text evidence="14">Lacks conserved residue(s) required for the propagation of feature annotation.</text>
</comment>
<gene>
    <name evidence="16" type="ORF">DBT_0725</name>
</gene>
<evidence type="ECO:0000256" key="3">
    <source>
        <dbReference type="ARBA" id="ARBA00007494"/>
    </source>
</evidence>
<evidence type="ECO:0000256" key="11">
    <source>
        <dbReference type="ARBA" id="ARBA00030399"/>
    </source>
</evidence>
<keyword evidence="9 14" id="KW-0949">S-adenosyl-L-methionine</keyword>
<dbReference type="FunFam" id="3.30.70.1170:FF:000003">
    <property type="entry name" value="16S rRNA (Cytosine(967)-C(5))-methyltransferase RsmB"/>
    <property type="match status" value="1"/>
</dbReference>